<protein>
    <submittedName>
        <fullName evidence="2">Uncharacterized protein</fullName>
    </submittedName>
</protein>
<dbReference type="Proteomes" id="UP000625711">
    <property type="component" value="Unassembled WGS sequence"/>
</dbReference>
<dbReference type="AlphaFoldDB" id="A0A834MGX1"/>
<reference evidence="2" key="1">
    <citation type="submission" date="2020-08" db="EMBL/GenBank/DDBJ databases">
        <title>Genome sequencing and assembly of the red palm weevil Rhynchophorus ferrugineus.</title>
        <authorList>
            <person name="Dias G.B."/>
            <person name="Bergman C.M."/>
            <person name="Manee M."/>
        </authorList>
    </citation>
    <scope>NUCLEOTIDE SEQUENCE</scope>
    <source>
        <strain evidence="2">AA-2017</strain>
        <tissue evidence="2">Whole larva</tissue>
    </source>
</reference>
<keyword evidence="3" id="KW-1185">Reference proteome</keyword>
<name>A0A834MGX1_RHYFE</name>
<sequence>MPVQGRYKSLKYLKVIRYSLFGPMYTPAGKPPPPPTHAFLPSLGGERGRNCGPPPAFSDDLNYLYDKRRRRSGPNFRRPSPNPREKSELFWLYVEEEIVKQEAQGRLDCRFDGRCYLRRKTARDRENGRLRVGVWFFRVEQTFGWRRRRKERSPPTPSSVAEEENKKQLPEKGNRVSPEYKVSDLSTATKKLNILYTTEPSLCQLFISPSVSFVERDNWRDVKNNNDVPCFFGLFSLFDLNPPGSL</sequence>
<dbReference type="EMBL" id="JAACXV010000098">
    <property type="protein sequence ID" value="KAF7283556.1"/>
    <property type="molecule type" value="Genomic_DNA"/>
</dbReference>
<evidence type="ECO:0000313" key="3">
    <source>
        <dbReference type="Proteomes" id="UP000625711"/>
    </source>
</evidence>
<gene>
    <name evidence="2" type="ORF">GWI33_023401</name>
</gene>
<evidence type="ECO:0000313" key="2">
    <source>
        <dbReference type="EMBL" id="KAF7283556.1"/>
    </source>
</evidence>
<evidence type="ECO:0000256" key="1">
    <source>
        <dbReference type="SAM" id="MobiDB-lite"/>
    </source>
</evidence>
<feature type="compositionally biased region" description="Basic and acidic residues" evidence="1">
    <location>
        <begin position="163"/>
        <end position="174"/>
    </location>
</feature>
<organism evidence="2 3">
    <name type="scientific">Rhynchophorus ferrugineus</name>
    <name type="common">Red palm weevil</name>
    <name type="synonym">Curculio ferrugineus</name>
    <dbReference type="NCBI Taxonomy" id="354439"/>
    <lineage>
        <taxon>Eukaryota</taxon>
        <taxon>Metazoa</taxon>
        <taxon>Ecdysozoa</taxon>
        <taxon>Arthropoda</taxon>
        <taxon>Hexapoda</taxon>
        <taxon>Insecta</taxon>
        <taxon>Pterygota</taxon>
        <taxon>Neoptera</taxon>
        <taxon>Endopterygota</taxon>
        <taxon>Coleoptera</taxon>
        <taxon>Polyphaga</taxon>
        <taxon>Cucujiformia</taxon>
        <taxon>Curculionidae</taxon>
        <taxon>Dryophthorinae</taxon>
        <taxon>Rhynchophorus</taxon>
    </lineage>
</organism>
<accession>A0A834MGX1</accession>
<proteinExistence type="predicted"/>
<feature type="region of interest" description="Disordered" evidence="1">
    <location>
        <begin position="147"/>
        <end position="180"/>
    </location>
</feature>
<comment type="caution">
    <text evidence="2">The sequence shown here is derived from an EMBL/GenBank/DDBJ whole genome shotgun (WGS) entry which is preliminary data.</text>
</comment>